<reference evidence="6" key="1">
    <citation type="journal article" date="2019" name="Int. J. Syst. Evol. Microbiol.">
        <title>The Global Catalogue of Microorganisms (GCM) 10K type strain sequencing project: providing services to taxonomists for standard genome sequencing and annotation.</title>
        <authorList>
            <consortium name="The Broad Institute Genomics Platform"/>
            <consortium name="The Broad Institute Genome Sequencing Center for Infectious Disease"/>
            <person name="Wu L."/>
            <person name="Ma J."/>
        </authorList>
    </citation>
    <scope>NUCLEOTIDE SEQUENCE [LARGE SCALE GENOMIC DNA]</scope>
    <source>
        <strain evidence="6">JCM 16540</strain>
    </source>
</reference>
<dbReference type="RefSeq" id="WP_204912625.1">
    <property type="nucleotide sequence ID" value="NZ_BAAAYR010000001.1"/>
</dbReference>
<evidence type="ECO:0000256" key="1">
    <source>
        <dbReference type="ARBA" id="ARBA00023015"/>
    </source>
</evidence>
<dbReference type="Proteomes" id="UP001500767">
    <property type="component" value="Unassembled WGS sequence"/>
</dbReference>
<accession>A0ABP6WHS9</accession>
<keyword evidence="1" id="KW-0805">Transcription regulation</keyword>
<evidence type="ECO:0000256" key="3">
    <source>
        <dbReference type="ARBA" id="ARBA00023163"/>
    </source>
</evidence>
<proteinExistence type="predicted"/>
<dbReference type="Gene3D" id="1.10.10.10">
    <property type="entry name" value="Winged helix-like DNA-binding domain superfamily/Winged helix DNA-binding domain"/>
    <property type="match status" value="1"/>
</dbReference>
<dbReference type="InterPro" id="IPR039422">
    <property type="entry name" value="MarR/SlyA-like"/>
</dbReference>
<organism evidence="5 6">
    <name type="scientific">Microlunatus spumicola</name>
    <dbReference type="NCBI Taxonomy" id="81499"/>
    <lineage>
        <taxon>Bacteria</taxon>
        <taxon>Bacillati</taxon>
        <taxon>Actinomycetota</taxon>
        <taxon>Actinomycetes</taxon>
        <taxon>Propionibacteriales</taxon>
        <taxon>Propionibacteriaceae</taxon>
        <taxon>Microlunatus</taxon>
    </lineage>
</organism>
<dbReference type="PRINTS" id="PR00598">
    <property type="entry name" value="HTHMARR"/>
</dbReference>
<name>A0ABP6WHS9_9ACTN</name>
<evidence type="ECO:0000313" key="5">
    <source>
        <dbReference type="EMBL" id="GAA3550921.1"/>
    </source>
</evidence>
<dbReference type="InterPro" id="IPR036390">
    <property type="entry name" value="WH_DNA-bd_sf"/>
</dbReference>
<dbReference type="SUPFAM" id="SSF46785">
    <property type="entry name" value="Winged helix' DNA-binding domain"/>
    <property type="match status" value="1"/>
</dbReference>
<dbReference type="EMBL" id="BAAAYR010000001">
    <property type="protein sequence ID" value="GAA3550921.1"/>
    <property type="molecule type" value="Genomic_DNA"/>
</dbReference>
<evidence type="ECO:0000259" key="4">
    <source>
        <dbReference type="PROSITE" id="PS50995"/>
    </source>
</evidence>
<keyword evidence="3" id="KW-0804">Transcription</keyword>
<dbReference type="InterPro" id="IPR023187">
    <property type="entry name" value="Tscrpt_reg_MarR-type_CS"/>
</dbReference>
<evidence type="ECO:0000256" key="2">
    <source>
        <dbReference type="ARBA" id="ARBA00023125"/>
    </source>
</evidence>
<feature type="domain" description="HTH marR-type" evidence="4">
    <location>
        <begin position="10"/>
        <end position="147"/>
    </location>
</feature>
<dbReference type="PANTHER" id="PTHR33164">
    <property type="entry name" value="TRANSCRIPTIONAL REGULATOR, MARR FAMILY"/>
    <property type="match status" value="1"/>
</dbReference>
<keyword evidence="2" id="KW-0238">DNA-binding</keyword>
<keyword evidence="6" id="KW-1185">Reference proteome</keyword>
<comment type="caution">
    <text evidence="5">The sequence shown here is derived from an EMBL/GenBank/DDBJ whole genome shotgun (WGS) entry which is preliminary data.</text>
</comment>
<gene>
    <name evidence="5" type="ORF">GCM10022197_02260</name>
</gene>
<dbReference type="Pfam" id="PF01047">
    <property type="entry name" value="MarR"/>
    <property type="match status" value="1"/>
</dbReference>
<evidence type="ECO:0000313" key="6">
    <source>
        <dbReference type="Proteomes" id="UP001500767"/>
    </source>
</evidence>
<protein>
    <submittedName>
        <fullName evidence="5">MarR family transcriptional regulator</fullName>
    </submittedName>
</protein>
<dbReference type="PROSITE" id="PS50995">
    <property type="entry name" value="HTH_MARR_2"/>
    <property type="match status" value="1"/>
</dbReference>
<dbReference type="InterPro" id="IPR036388">
    <property type="entry name" value="WH-like_DNA-bd_sf"/>
</dbReference>
<dbReference type="SMART" id="SM00347">
    <property type="entry name" value="HTH_MARR"/>
    <property type="match status" value="1"/>
</dbReference>
<dbReference type="PROSITE" id="PS01117">
    <property type="entry name" value="HTH_MARR_1"/>
    <property type="match status" value="1"/>
</dbReference>
<sequence length="161" mass="16922">MPDAGVPLEDGRTAADVEVALRAARTFSAITAESMAQAGDSVTLPQLRVLTLASGAGALNNRQVAAALGVHISNASRICDRLVQVGLLSRRDAPGDRRQVQLTITEAGTRLLDAVTGHRRTVLLQVLDRMTDAQRSAVTDALAAFTAAAEDVLQAPHDHLP</sequence>
<dbReference type="PANTHER" id="PTHR33164:SF43">
    <property type="entry name" value="HTH-TYPE TRANSCRIPTIONAL REPRESSOR YETL"/>
    <property type="match status" value="1"/>
</dbReference>
<dbReference type="InterPro" id="IPR000835">
    <property type="entry name" value="HTH_MarR-typ"/>
</dbReference>